<dbReference type="InterPro" id="IPR021440">
    <property type="entry name" value="DUF3089"/>
</dbReference>
<protein>
    <submittedName>
        <fullName evidence="1">DUF3089 domain-containing protein</fullName>
    </submittedName>
</protein>
<comment type="caution">
    <text evidence="1">The sequence shown here is derived from an EMBL/GenBank/DDBJ whole genome shotgun (WGS) entry which is preliminary data.</text>
</comment>
<proteinExistence type="predicted"/>
<dbReference type="RefSeq" id="WP_255039738.1">
    <property type="nucleotide sequence ID" value="NZ_RJUF01000194.1"/>
</dbReference>
<dbReference type="AlphaFoldDB" id="A0AAE3H7Q1"/>
<evidence type="ECO:0000313" key="1">
    <source>
        <dbReference type="EMBL" id="MCP9766032.1"/>
    </source>
</evidence>
<sequence>MIRIIFTQIFVLFMVVGSLEANSQNKILIINDFNVGPLPKVPNYSENQSWAALPTISDMADLLPKSKNVMGDNQAKAPADVFYIYPTIYTQLPENEYTWNASTEDQKLNAKIDNSAIKNQATVFNGSCKVYAPRYRQAHYSVFLTKDSVSAKKALDLAYSDVKMAFEYYLSHFNQNRPILIAAHSQGTLHAIRLLQDFFDEKPLKEKLVTAYLVGMPVNDSMFKNIKLSTKPEEIGGYVSWNTFSNGYFPDYYKNGLHKSQLVNPIIWTNEDIFTDYSLHKGTVGLKFKVSPQIVSSKASEGLLWIKKPKVFGKAFIKTKIWHFADYNLFWMNVRENVALRVKNYIE</sequence>
<dbReference type="Proteomes" id="UP001204144">
    <property type="component" value="Unassembled WGS sequence"/>
</dbReference>
<reference evidence="1 2" key="1">
    <citation type="submission" date="2018-11" db="EMBL/GenBank/DDBJ databases">
        <title>Novel bacteria species description.</title>
        <authorList>
            <person name="Han J.-H."/>
        </authorList>
    </citation>
    <scope>NUCLEOTIDE SEQUENCE [LARGE SCALE GENOMIC DNA]</scope>
    <source>
        <strain evidence="1 2">KCTC23259</strain>
    </source>
</reference>
<dbReference type="EMBL" id="RJUF01000194">
    <property type="protein sequence ID" value="MCP9766032.1"/>
    <property type="molecule type" value="Genomic_DNA"/>
</dbReference>
<keyword evidence="2" id="KW-1185">Reference proteome</keyword>
<dbReference type="InterPro" id="IPR029058">
    <property type="entry name" value="AB_hydrolase_fold"/>
</dbReference>
<organism evidence="1 2">
    <name type="scientific">Lacihabitans soyangensis</name>
    <dbReference type="NCBI Taxonomy" id="869394"/>
    <lineage>
        <taxon>Bacteria</taxon>
        <taxon>Pseudomonadati</taxon>
        <taxon>Bacteroidota</taxon>
        <taxon>Cytophagia</taxon>
        <taxon>Cytophagales</taxon>
        <taxon>Leadbetterellaceae</taxon>
        <taxon>Lacihabitans</taxon>
    </lineage>
</organism>
<gene>
    <name evidence="1" type="ORF">EGI31_24100</name>
</gene>
<accession>A0AAE3H7Q1</accession>
<dbReference type="Pfam" id="PF11288">
    <property type="entry name" value="DUF3089"/>
    <property type="match status" value="1"/>
</dbReference>
<name>A0AAE3H7Q1_9BACT</name>
<evidence type="ECO:0000313" key="2">
    <source>
        <dbReference type="Proteomes" id="UP001204144"/>
    </source>
</evidence>
<dbReference type="SUPFAM" id="SSF53474">
    <property type="entry name" value="alpha/beta-Hydrolases"/>
    <property type="match status" value="1"/>
</dbReference>